<accession>A0ABZ2C218</accession>
<organism evidence="2 3">
    <name type="scientific">Candidatus Bealeia paramacronuclearis</name>
    <dbReference type="NCBI Taxonomy" id="1921001"/>
    <lineage>
        <taxon>Bacteria</taxon>
        <taxon>Pseudomonadati</taxon>
        <taxon>Pseudomonadota</taxon>
        <taxon>Alphaproteobacteria</taxon>
        <taxon>Holosporales</taxon>
        <taxon>Holosporaceae</taxon>
        <taxon>Candidatus Bealeia</taxon>
    </lineage>
</organism>
<dbReference type="CDD" id="cd02440">
    <property type="entry name" value="AdoMet_MTases"/>
    <property type="match status" value="1"/>
</dbReference>
<evidence type="ECO:0000259" key="1">
    <source>
        <dbReference type="Pfam" id="PF08241"/>
    </source>
</evidence>
<dbReference type="EMBL" id="CP133270">
    <property type="protein sequence ID" value="WVX66413.1"/>
    <property type="molecule type" value="Genomic_DNA"/>
</dbReference>
<dbReference type="RefSeq" id="WP_331255285.1">
    <property type="nucleotide sequence ID" value="NZ_CP133270.1"/>
</dbReference>
<dbReference type="Proteomes" id="UP001330434">
    <property type="component" value="Chromosome"/>
</dbReference>
<protein>
    <submittedName>
        <fullName evidence="2">Class I SAM-dependent methyltransferase domain protein</fullName>
    </submittedName>
</protein>
<dbReference type="InterPro" id="IPR029063">
    <property type="entry name" value="SAM-dependent_MTases_sf"/>
</dbReference>
<sequence length="241" mass="27614">MWPDVVDMRDFYSSTLGNVVRRLIRKKIREFWPDVKGDWMMALGYPTPFLRQYREEARNTMAIMPAEQGALSWSNSKPNIVILSGETQLPLADQSIDRVLLIHALEYGHHNRHMIREVWRVLKDGGRLLVVVPNRTSIWARVDRTPFGQGHPFTLSQLSRLLRDNLFTPIQSDHALYVPPLKSRFILSTSMAWESLGHRWFHKMSGVILMEASKQIYAGALTEAAAVAGKKVRITKPIVAE</sequence>
<gene>
    <name evidence="2" type="ORF">Bealeia1_00591</name>
</gene>
<dbReference type="GO" id="GO:0032259">
    <property type="term" value="P:methylation"/>
    <property type="evidence" value="ECO:0007669"/>
    <property type="project" value="UniProtKB-KW"/>
</dbReference>
<proteinExistence type="predicted"/>
<reference evidence="2 3" key="1">
    <citation type="journal article" date="2024" name="Environ. Microbiol.">
        <title>Novel evolutionary insights on the interactions of the Holosporales (Alphaproteobacteria) with eukaryotic hosts from comparative genomics.</title>
        <authorList>
            <person name="Giovannini M."/>
            <person name="Petroni G."/>
            <person name="Castelli M."/>
        </authorList>
    </citation>
    <scope>NUCLEOTIDE SEQUENCE [LARGE SCALE GENOMIC DNA]</scope>
    <source>
        <strain evidence="2 3">US_Bl 15I1</strain>
    </source>
</reference>
<feature type="domain" description="Methyltransferase type 11" evidence="1">
    <location>
        <begin position="80"/>
        <end position="130"/>
    </location>
</feature>
<keyword evidence="2" id="KW-0489">Methyltransferase</keyword>
<dbReference type="Pfam" id="PF08241">
    <property type="entry name" value="Methyltransf_11"/>
    <property type="match status" value="1"/>
</dbReference>
<keyword evidence="2" id="KW-0808">Transferase</keyword>
<dbReference type="GO" id="GO:0008168">
    <property type="term" value="F:methyltransferase activity"/>
    <property type="evidence" value="ECO:0007669"/>
    <property type="project" value="UniProtKB-KW"/>
</dbReference>
<dbReference type="SUPFAM" id="SSF53335">
    <property type="entry name" value="S-adenosyl-L-methionine-dependent methyltransferases"/>
    <property type="match status" value="1"/>
</dbReference>
<evidence type="ECO:0000313" key="3">
    <source>
        <dbReference type="Proteomes" id="UP001330434"/>
    </source>
</evidence>
<evidence type="ECO:0000313" key="2">
    <source>
        <dbReference type="EMBL" id="WVX66413.1"/>
    </source>
</evidence>
<dbReference type="Gene3D" id="3.40.50.150">
    <property type="entry name" value="Vaccinia Virus protein VP39"/>
    <property type="match status" value="1"/>
</dbReference>
<keyword evidence="3" id="KW-1185">Reference proteome</keyword>
<name>A0ABZ2C218_9PROT</name>
<dbReference type="InterPro" id="IPR013216">
    <property type="entry name" value="Methyltransf_11"/>
</dbReference>